<accession>A0A9D4UP21</accession>
<organism evidence="1 2">
    <name type="scientific">Adiantum capillus-veneris</name>
    <name type="common">Maidenhair fern</name>
    <dbReference type="NCBI Taxonomy" id="13818"/>
    <lineage>
        <taxon>Eukaryota</taxon>
        <taxon>Viridiplantae</taxon>
        <taxon>Streptophyta</taxon>
        <taxon>Embryophyta</taxon>
        <taxon>Tracheophyta</taxon>
        <taxon>Polypodiopsida</taxon>
        <taxon>Polypodiidae</taxon>
        <taxon>Polypodiales</taxon>
        <taxon>Pteridineae</taxon>
        <taxon>Pteridaceae</taxon>
        <taxon>Vittarioideae</taxon>
        <taxon>Adiantum</taxon>
    </lineage>
</organism>
<comment type="caution">
    <text evidence="1">The sequence shown here is derived from an EMBL/GenBank/DDBJ whole genome shotgun (WGS) entry which is preliminary data.</text>
</comment>
<evidence type="ECO:0000313" key="2">
    <source>
        <dbReference type="Proteomes" id="UP000886520"/>
    </source>
</evidence>
<reference evidence="1" key="1">
    <citation type="submission" date="2021-01" db="EMBL/GenBank/DDBJ databases">
        <title>Adiantum capillus-veneris genome.</title>
        <authorList>
            <person name="Fang Y."/>
            <person name="Liao Q."/>
        </authorList>
    </citation>
    <scope>NUCLEOTIDE SEQUENCE</scope>
    <source>
        <strain evidence="1">H3</strain>
        <tissue evidence="1">Leaf</tissue>
    </source>
</reference>
<dbReference type="AlphaFoldDB" id="A0A9D4UP21"/>
<dbReference type="EMBL" id="JABFUD020000013">
    <property type="protein sequence ID" value="KAI5071192.1"/>
    <property type="molecule type" value="Genomic_DNA"/>
</dbReference>
<sequence>MGTINNTWYLGRVQKMQKKIGNKYVDYKRGLDLTTRPQGTEVQLGWYQKARNHRTSNEGKDYPFWILIVRGKHFVERQGSKNMGNTSKGNYGYKFFFHSKDMYEGYGTSTLGVDSTCSLFFDQRCRFES</sequence>
<evidence type="ECO:0000313" key="1">
    <source>
        <dbReference type="EMBL" id="KAI5071192.1"/>
    </source>
</evidence>
<gene>
    <name evidence="1" type="ORF">GOP47_0013443</name>
</gene>
<proteinExistence type="predicted"/>
<name>A0A9D4UP21_ADICA</name>
<protein>
    <submittedName>
        <fullName evidence="1">Uncharacterized protein</fullName>
    </submittedName>
</protein>
<dbReference type="Proteomes" id="UP000886520">
    <property type="component" value="Chromosome 13"/>
</dbReference>
<keyword evidence="2" id="KW-1185">Reference proteome</keyword>